<evidence type="ECO:0000313" key="8">
    <source>
        <dbReference type="Proteomes" id="UP000070058"/>
    </source>
</evidence>
<organism evidence="7 8">
    <name type="scientific">Cephaloticoccus primus</name>
    <dbReference type="NCBI Taxonomy" id="1548207"/>
    <lineage>
        <taxon>Bacteria</taxon>
        <taxon>Pseudomonadati</taxon>
        <taxon>Verrucomicrobiota</taxon>
        <taxon>Opitutia</taxon>
        <taxon>Opitutales</taxon>
        <taxon>Opitutaceae</taxon>
        <taxon>Cephaloticoccus</taxon>
    </lineage>
</organism>
<reference evidence="8" key="1">
    <citation type="submission" date="2016-02" db="EMBL/GenBank/DDBJ databases">
        <authorList>
            <person name="Sanders J.G."/>
            <person name="Lin J.Y."/>
            <person name="Wertz J.T."/>
            <person name="Russell J.A."/>
            <person name="Moreau C.S."/>
            <person name="Powell S."/>
        </authorList>
    </citation>
    <scope>NUCLEOTIDE SEQUENCE [LARGE SCALE GENOMIC DNA]</scope>
    <source>
        <strain evidence="8">CAG34</strain>
    </source>
</reference>
<feature type="compositionally biased region" description="Low complexity" evidence="6">
    <location>
        <begin position="168"/>
        <end position="198"/>
    </location>
</feature>
<feature type="region of interest" description="Disordered" evidence="6">
    <location>
        <begin position="154"/>
        <end position="198"/>
    </location>
</feature>
<dbReference type="NCBIfam" id="TIGR00059">
    <property type="entry name" value="L17"/>
    <property type="match status" value="1"/>
</dbReference>
<comment type="subunit">
    <text evidence="4">Part of the 50S ribosomal subunit. Contacts protein L32.</text>
</comment>
<evidence type="ECO:0000313" key="7">
    <source>
        <dbReference type="EMBL" id="KXU35086.1"/>
    </source>
</evidence>
<gene>
    <name evidence="4" type="primary">rplQ</name>
    <name evidence="7" type="ORF">AXK11_06950</name>
</gene>
<dbReference type="GO" id="GO:0006412">
    <property type="term" value="P:translation"/>
    <property type="evidence" value="ECO:0007669"/>
    <property type="project" value="UniProtKB-UniRule"/>
</dbReference>
<dbReference type="Proteomes" id="UP000070058">
    <property type="component" value="Unassembled WGS sequence"/>
</dbReference>
<dbReference type="OrthoDB" id="9809073at2"/>
<dbReference type="PANTHER" id="PTHR14413:SF16">
    <property type="entry name" value="LARGE RIBOSOMAL SUBUNIT PROTEIN BL17M"/>
    <property type="match status" value="1"/>
</dbReference>
<dbReference type="PROSITE" id="PS01167">
    <property type="entry name" value="RIBOSOMAL_L17"/>
    <property type="match status" value="1"/>
</dbReference>
<evidence type="ECO:0000256" key="5">
    <source>
        <dbReference type="RuleBase" id="RU000660"/>
    </source>
</evidence>
<evidence type="ECO:0000256" key="4">
    <source>
        <dbReference type="HAMAP-Rule" id="MF_01368"/>
    </source>
</evidence>
<dbReference type="Pfam" id="PF01196">
    <property type="entry name" value="Ribosomal_L17"/>
    <property type="match status" value="1"/>
</dbReference>
<dbReference type="EMBL" id="LSZQ01000052">
    <property type="protein sequence ID" value="KXU35086.1"/>
    <property type="molecule type" value="Genomic_DNA"/>
</dbReference>
<comment type="similarity">
    <text evidence="1 4 5">Belongs to the bacterial ribosomal protein bL17 family.</text>
</comment>
<evidence type="ECO:0000256" key="1">
    <source>
        <dbReference type="ARBA" id="ARBA00008777"/>
    </source>
</evidence>
<accession>A0A139SKM3</accession>
<dbReference type="SUPFAM" id="SSF64263">
    <property type="entry name" value="Prokaryotic ribosomal protein L17"/>
    <property type="match status" value="1"/>
</dbReference>
<dbReference type="PANTHER" id="PTHR14413">
    <property type="entry name" value="RIBOSOMAL PROTEIN L17"/>
    <property type="match status" value="1"/>
</dbReference>
<proteinExistence type="inferred from homology"/>
<sequence length="198" mass="21218">MRHKKHRATLGVTREHREAMLSNLTASLITHDRIKTTLTKAKALRPFAEKIITKAKRAAAKTDPKDALHLRRLAHADLRDENALTLLFNEKVKEFKDRNGGYTRIYKLGPRLGDAAEMALIELVKADDPGYKKPKSRKAAAGAKTKKSAKAAAASAVAPANDETASTAEAAPVEQPADAPAVEPAAAAPEAASEAEAK</sequence>
<name>A0A139SKM3_9BACT</name>
<dbReference type="AlphaFoldDB" id="A0A139SKM3"/>
<dbReference type="InterPro" id="IPR036373">
    <property type="entry name" value="Ribosomal_bL17_sf"/>
</dbReference>
<dbReference type="Gene3D" id="3.90.1030.10">
    <property type="entry name" value="Ribosomal protein L17"/>
    <property type="match status" value="1"/>
</dbReference>
<dbReference type="InterPro" id="IPR047859">
    <property type="entry name" value="Ribosomal_bL17_CS"/>
</dbReference>
<evidence type="ECO:0000256" key="6">
    <source>
        <dbReference type="SAM" id="MobiDB-lite"/>
    </source>
</evidence>
<dbReference type="RefSeq" id="WP_068630613.1">
    <property type="nucleotide sequence ID" value="NZ_LSZQ01000052.1"/>
</dbReference>
<comment type="caution">
    <text evidence="7">The sequence shown here is derived from an EMBL/GenBank/DDBJ whole genome shotgun (WGS) entry which is preliminary data.</text>
</comment>
<dbReference type="GO" id="GO:0003735">
    <property type="term" value="F:structural constituent of ribosome"/>
    <property type="evidence" value="ECO:0007669"/>
    <property type="project" value="InterPro"/>
</dbReference>
<dbReference type="HAMAP" id="MF_01368">
    <property type="entry name" value="Ribosomal_bL17"/>
    <property type="match status" value="1"/>
</dbReference>
<evidence type="ECO:0000256" key="3">
    <source>
        <dbReference type="ARBA" id="ARBA00023274"/>
    </source>
</evidence>
<dbReference type="STRING" id="1548207.AXK11_06950"/>
<keyword evidence="8" id="KW-1185">Reference proteome</keyword>
<evidence type="ECO:0000256" key="2">
    <source>
        <dbReference type="ARBA" id="ARBA00022980"/>
    </source>
</evidence>
<dbReference type="InterPro" id="IPR000456">
    <property type="entry name" value="Ribosomal_bL17"/>
</dbReference>
<protein>
    <recommendedName>
        <fullName evidence="4">Large ribosomal subunit protein bL17</fullName>
    </recommendedName>
</protein>
<dbReference type="GO" id="GO:0022625">
    <property type="term" value="C:cytosolic large ribosomal subunit"/>
    <property type="evidence" value="ECO:0007669"/>
    <property type="project" value="TreeGrafter"/>
</dbReference>
<keyword evidence="2 4" id="KW-0689">Ribosomal protein</keyword>
<keyword evidence="3 4" id="KW-0687">Ribonucleoprotein</keyword>